<dbReference type="AlphaFoldDB" id="A0A1H8Z5B0"/>
<dbReference type="Proteomes" id="UP000199055">
    <property type="component" value="Unassembled WGS sequence"/>
</dbReference>
<organism evidence="2 3">
    <name type="scientific">Streptomyces radiopugnans</name>
    <dbReference type="NCBI Taxonomy" id="403935"/>
    <lineage>
        <taxon>Bacteria</taxon>
        <taxon>Bacillati</taxon>
        <taxon>Actinomycetota</taxon>
        <taxon>Actinomycetes</taxon>
        <taxon>Kitasatosporales</taxon>
        <taxon>Streptomycetaceae</taxon>
        <taxon>Streptomyces</taxon>
    </lineage>
</organism>
<protein>
    <submittedName>
        <fullName evidence="2">Uncharacterized protein</fullName>
    </submittedName>
</protein>
<keyword evidence="3" id="KW-1185">Reference proteome</keyword>
<evidence type="ECO:0000313" key="3">
    <source>
        <dbReference type="Proteomes" id="UP000199055"/>
    </source>
</evidence>
<gene>
    <name evidence="2" type="ORF">SAMN05216481_101314</name>
</gene>
<dbReference type="EMBL" id="FOET01000001">
    <property type="protein sequence ID" value="SEP59447.1"/>
    <property type="molecule type" value="Genomic_DNA"/>
</dbReference>
<reference evidence="2 3" key="1">
    <citation type="submission" date="2016-10" db="EMBL/GenBank/DDBJ databases">
        <authorList>
            <person name="de Groot N.N."/>
        </authorList>
    </citation>
    <scope>NUCLEOTIDE SEQUENCE [LARGE SCALE GENOMIC DNA]</scope>
    <source>
        <strain evidence="2 3">CGMCC 4.3519</strain>
    </source>
</reference>
<feature type="region of interest" description="Disordered" evidence="1">
    <location>
        <begin position="11"/>
        <end position="56"/>
    </location>
</feature>
<name>A0A1H8Z5B0_9ACTN</name>
<feature type="compositionally biased region" description="Low complexity" evidence="1">
    <location>
        <begin position="25"/>
        <end position="36"/>
    </location>
</feature>
<sequence length="232" mass="24254">MALAAMCLSAGCGSGERDDGPRPPADSSSRDAAPAGESPGQEPGEEKPSGPAVTVTDGEGYRFEVVGMGAGTVPEIGEENGGEAVSARPGHVFVHVDVAVRNLQKDRSAPLGDVLTHWRIDVPRSAAPEGNTLRQCDSYSEHCADRISCLRTDAPPGEDGDMGGLDEKNRTIPAGATWRLRCFLGQSTFASVSGAKEVRDSVDPGRIRLLRVEDAGGFTVEESGIDLEIPLG</sequence>
<evidence type="ECO:0000313" key="2">
    <source>
        <dbReference type="EMBL" id="SEP59447.1"/>
    </source>
</evidence>
<accession>A0A1H8Z5B0</accession>
<evidence type="ECO:0000256" key="1">
    <source>
        <dbReference type="SAM" id="MobiDB-lite"/>
    </source>
</evidence>
<proteinExistence type="predicted"/>